<name>A0A9W5S0G3_9BACL</name>
<gene>
    <name evidence="2" type="ORF">BG53_04405</name>
</gene>
<evidence type="ECO:0000313" key="3">
    <source>
        <dbReference type="Proteomes" id="UP000053750"/>
    </source>
</evidence>
<accession>A0A9W5S0G3</accession>
<proteinExistence type="predicted"/>
<protein>
    <submittedName>
        <fullName evidence="2">Uncharacterized protein</fullName>
    </submittedName>
</protein>
<reference evidence="2 3" key="1">
    <citation type="submission" date="2014-02" db="EMBL/GenBank/DDBJ databases">
        <title>Genome sequence of Paenibacillus darwinianus reveals adaptive mechanisms for survival in Antarctic soils.</title>
        <authorList>
            <person name="Dsouza M."/>
            <person name="Taylor M.W."/>
            <person name="Turner S.J."/>
            <person name="Aislabie J."/>
        </authorList>
    </citation>
    <scope>NUCLEOTIDE SEQUENCE [LARGE SCALE GENOMIC DNA]</scope>
    <source>
        <strain evidence="2 3">CE1</strain>
    </source>
</reference>
<organism evidence="2 3">
    <name type="scientific">Paenibacillus darwinianus</name>
    <dbReference type="NCBI Taxonomy" id="1380763"/>
    <lineage>
        <taxon>Bacteria</taxon>
        <taxon>Bacillati</taxon>
        <taxon>Bacillota</taxon>
        <taxon>Bacilli</taxon>
        <taxon>Bacillales</taxon>
        <taxon>Paenibacillaceae</taxon>
        <taxon>Paenibacillus</taxon>
    </lineage>
</organism>
<evidence type="ECO:0000256" key="1">
    <source>
        <dbReference type="SAM" id="MobiDB-lite"/>
    </source>
</evidence>
<feature type="region of interest" description="Disordered" evidence="1">
    <location>
        <begin position="1"/>
        <end position="43"/>
    </location>
</feature>
<dbReference type="EMBL" id="JFHU01000160">
    <property type="protein sequence ID" value="EXX87318.1"/>
    <property type="molecule type" value="Genomic_DNA"/>
</dbReference>
<keyword evidence="3" id="KW-1185">Reference proteome</keyword>
<evidence type="ECO:0000313" key="2">
    <source>
        <dbReference type="EMBL" id="EXX87318.1"/>
    </source>
</evidence>
<dbReference type="Proteomes" id="UP000053750">
    <property type="component" value="Unassembled WGS sequence"/>
</dbReference>
<dbReference type="AlphaFoldDB" id="A0A9W5S0G3"/>
<dbReference type="RefSeq" id="WP_036583942.1">
    <property type="nucleotide sequence ID" value="NZ_KK082131.1"/>
</dbReference>
<sequence length="61" mass="6508">MAENERLVSGDGGAGRSGAGKRVADGPSAEPDQAGGIRTDASPEWRELFLEVRKAVQRLRE</sequence>
<comment type="caution">
    <text evidence="2">The sequence shown here is derived from an EMBL/GenBank/DDBJ whole genome shotgun (WGS) entry which is preliminary data.</text>
</comment>